<dbReference type="Proteomes" id="UP001163321">
    <property type="component" value="Chromosome 4"/>
</dbReference>
<evidence type="ECO:0000313" key="2">
    <source>
        <dbReference type="Proteomes" id="UP001163321"/>
    </source>
</evidence>
<dbReference type="EMBL" id="CM047583">
    <property type="protein sequence ID" value="KAI9912636.1"/>
    <property type="molecule type" value="Genomic_DNA"/>
</dbReference>
<gene>
    <name evidence="1" type="ORF">PsorP6_005149</name>
</gene>
<name>A0ACC0W4J5_9STRA</name>
<evidence type="ECO:0000313" key="1">
    <source>
        <dbReference type="EMBL" id="KAI9912636.1"/>
    </source>
</evidence>
<proteinExistence type="predicted"/>
<keyword evidence="2" id="KW-1185">Reference proteome</keyword>
<comment type="caution">
    <text evidence="1">The sequence shown here is derived from an EMBL/GenBank/DDBJ whole genome shotgun (WGS) entry which is preliminary data.</text>
</comment>
<accession>A0ACC0W4J5</accession>
<protein>
    <submittedName>
        <fullName evidence="1">Uncharacterized protein</fullName>
    </submittedName>
</protein>
<reference evidence="1 2" key="1">
    <citation type="journal article" date="2022" name="bioRxiv">
        <title>The genome of the oomycete Peronosclerospora sorghi, a cosmopolitan pathogen of maize and sorghum, is inflated with dispersed pseudogenes.</title>
        <authorList>
            <person name="Fletcher K."/>
            <person name="Martin F."/>
            <person name="Isakeit T."/>
            <person name="Cavanaugh K."/>
            <person name="Magill C."/>
            <person name="Michelmore R."/>
        </authorList>
    </citation>
    <scope>NUCLEOTIDE SEQUENCE [LARGE SCALE GENOMIC DNA]</scope>
    <source>
        <strain evidence="1">P6</strain>
    </source>
</reference>
<sequence>MHLDVIAGDTFQWEFLSKSSDFCFMATHFHDDQEQLVCRTDGVKNVEIIGAFQVEHNGSFVLMWQNHQEGFTIDRSGIKITCKVAHIRPPVQDEVVNTFTTADLSPEDELISSNSSQDNTATKNSSPGRLTDEQKCEIFRQMEYPPNPTTITTALKSGLNDEHYGLKNKSTITKLFGNKQQDHVLELSTTSSPNRAETATSCMKNTFRSLTLLPASRRVRKDFEAKVVITEKFPFQLRDFLPVIKFISTTGDQKRPQILAIWFSEYIPSTKKSEELNQRQIKYDYYRLKYWRFYTALLQENSAYGRLKEVGSWVLACKEEHDVIDMMLAIVLKARGNVLRARLRHVIDALNVDTSFETQGQDDTQGQDGKLMKQLAKTYAFYLEVLHAQQRLVHVMDDWSIVLDMHGLIFETSV</sequence>
<organism evidence="1 2">
    <name type="scientific">Peronosclerospora sorghi</name>
    <dbReference type="NCBI Taxonomy" id="230839"/>
    <lineage>
        <taxon>Eukaryota</taxon>
        <taxon>Sar</taxon>
        <taxon>Stramenopiles</taxon>
        <taxon>Oomycota</taxon>
        <taxon>Peronosporomycetes</taxon>
        <taxon>Peronosporales</taxon>
        <taxon>Peronosporaceae</taxon>
        <taxon>Peronosclerospora</taxon>
    </lineage>
</organism>